<proteinExistence type="inferred from homology"/>
<keyword evidence="7" id="KW-0378">Hydrolase</keyword>
<keyword evidence="8" id="KW-0862">Zinc</keyword>
<reference evidence="9" key="1">
    <citation type="submission" date="2020-12" db="EMBL/GenBank/DDBJ databases">
        <title>Metabolic potential, ecology and presence of endohyphal bacteria is reflected in genomic diversity of Mucoromycotina.</title>
        <authorList>
            <person name="Muszewska A."/>
            <person name="Okrasinska A."/>
            <person name="Steczkiewicz K."/>
            <person name="Drgas O."/>
            <person name="Orlowska M."/>
            <person name="Perlinska-Lenart U."/>
            <person name="Aleksandrzak-Piekarczyk T."/>
            <person name="Szatraj K."/>
            <person name="Zielenkiewicz U."/>
            <person name="Pilsyk S."/>
            <person name="Malc E."/>
            <person name="Mieczkowski P."/>
            <person name="Kruszewska J.S."/>
            <person name="Biernat P."/>
            <person name="Pawlowska J."/>
        </authorList>
    </citation>
    <scope>NUCLEOTIDE SEQUENCE</scope>
    <source>
        <strain evidence="9">WA0000067209</strain>
    </source>
</reference>
<evidence type="ECO:0000313" key="9">
    <source>
        <dbReference type="EMBL" id="KAG2171748.1"/>
    </source>
</evidence>
<evidence type="ECO:0000256" key="4">
    <source>
        <dbReference type="ARBA" id="ARBA00022722"/>
    </source>
</evidence>
<evidence type="ECO:0000256" key="7">
    <source>
        <dbReference type="ARBA" id="ARBA00022801"/>
    </source>
</evidence>
<evidence type="ECO:0000256" key="2">
    <source>
        <dbReference type="ARBA" id="ARBA00011738"/>
    </source>
</evidence>
<dbReference type="Gene3D" id="3.60.15.10">
    <property type="entry name" value="Ribonuclease Z/Hydroxyacylglutathione hydrolase-like"/>
    <property type="match status" value="1"/>
</dbReference>
<dbReference type="GO" id="GO:0042781">
    <property type="term" value="F:3'-tRNA processing endoribonuclease activity"/>
    <property type="evidence" value="ECO:0007669"/>
    <property type="project" value="TreeGrafter"/>
</dbReference>
<keyword evidence="4" id="KW-0540">Nuclease</keyword>
<dbReference type="GO" id="GO:0046872">
    <property type="term" value="F:metal ion binding"/>
    <property type="evidence" value="ECO:0007669"/>
    <property type="project" value="UniProtKB-KW"/>
</dbReference>
<evidence type="ECO:0000256" key="6">
    <source>
        <dbReference type="ARBA" id="ARBA00022759"/>
    </source>
</evidence>
<dbReference type="CDD" id="cd07717">
    <property type="entry name" value="RNaseZ_ZiPD-like_MBL-fold"/>
    <property type="match status" value="1"/>
</dbReference>
<dbReference type="Proteomes" id="UP000654370">
    <property type="component" value="Unassembled WGS sequence"/>
</dbReference>
<dbReference type="PANTHER" id="PTHR46018:SF2">
    <property type="entry name" value="ZINC PHOSPHODIESTERASE ELAC PROTEIN 1"/>
    <property type="match status" value="1"/>
</dbReference>
<accession>A0A8H7PD56</accession>
<keyword evidence="5" id="KW-0479">Metal-binding</keyword>
<comment type="subunit">
    <text evidence="2">Homodimer.</text>
</comment>
<name>A0A8H7PD56_MORIS</name>
<dbReference type="SUPFAM" id="SSF56281">
    <property type="entry name" value="Metallo-hydrolase/oxidoreductase"/>
    <property type="match status" value="1"/>
</dbReference>
<dbReference type="OrthoDB" id="527344at2759"/>
<dbReference type="GO" id="GO:0005634">
    <property type="term" value="C:nucleus"/>
    <property type="evidence" value="ECO:0007669"/>
    <property type="project" value="TreeGrafter"/>
</dbReference>
<dbReference type="EMBL" id="JAEPQZ010000019">
    <property type="protein sequence ID" value="KAG2171748.1"/>
    <property type="molecule type" value="Genomic_DNA"/>
</dbReference>
<dbReference type="AlphaFoldDB" id="A0A8H7PD56"/>
<evidence type="ECO:0000256" key="8">
    <source>
        <dbReference type="ARBA" id="ARBA00022833"/>
    </source>
</evidence>
<evidence type="ECO:0000256" key="5">
    <source>
        <dbReference type="ARBA" id="ARBA00022723"/>
    </source>
</evidence>
<sequence length="368" mass="40457">MVGQMEITFLGTSSAVPSRTRNQQSMAVRLPTGKVLLVDVGEACQHQFQKSNLKAGRIGAIFITHMHGDHCFGLPPLVSTLSMGDLTDTFEIYGPANLRVWLRTTFRATYATFNRKYRVHEILRPGDPIDHNVDLLDYELPGENITMTASPHPHWSIQLPDGYNVTAVPILHSIPSLGYIIREPDVPGRIDLSEINPILEKNKEALAAKGVKNPMTLLSQLQKGKTIELPDGTTLAPPASRRGRKVIILGDTKDASSLIPFCTEETPHILVHEATNALTSLDPPDMTLAQVEATTLDHGHSTPQMAGATAKAIGAQHLIMTHFSSRYRGDETPEALAVMNEIWKQAVEAVGHENVYCARDLWTFQVAI</sequence>
<dbReference type="InterPro" id="IPR013471">
    <property type="entry name" value="RNase_Z/BN"/>
</dbReference>
<comment type="cofactor">
    <cofactor evidence="1">
        <name>Zn(2+)</name>
        <dbReference type="ChEBI" id="CHEBI:29105"/>
    </cofactor>
</comment>
<dbReference type="InterPro" id="IPR036866">
    <property type="entry name" value="RibonucZ/Hydroxyglut_hydro"/>
</dbReference>
<keyword evidence="3" id="KW-0819">tRNA processing</keyword>
<comment type="caution">
    <text evidence="9">The sequence shown here is derived from an EMBL/GenBank/DDBJ whole genome shotgun (WGS) entry which is preliminary data.</text>
</comment>
<protein>
    <submittedName>
        <fullName evidence="9">Uncharacterized protein</fullName>
    </submittedName>
</protein>
<organism evidence="9 10">
    <name type="scientific">Mortierella isabellina</name>
    <name type="common">Filamentous fungus</name>
    <name type="synonym">Umbelopsis isabellina</name>
    <dbReference type="NCBI Taxonomy" id="91625"/>
    <lineage>
        <taxon>Eukaryota</taxon>
        <taxon>Fungi</taxon>
        <taxon>Fungi incertae sedis</taxon>
        <taxon>Mucoromycota</taxon>
        <taxon>Mucoromycotina</taxon>
        <taxon>Umbelopsidomycetes</taxon>
        <taxon>Umbelopsidales</taxon>
        <taxon>Umbelopsidaceae</taxon>
        <taxon>Umbelopsis</taxon>
    </lineage>
</organism>
<evidence type="ECO:0000256" key="1">
    <source>
        <dbReference type="ARBA" id="ARBA00001947"/>
    </source>
</evidence>
<evidence type="ECO:0000256" key="3">
    <source>
        <dbReference type="ARBA" id="ARBA00022694"/>
    </source>
</evidence>
<dbReference type="PANTHER" id="PTHR46018">
    <property type="entry name" value="ZINC PHOSPHODIESTERASE ELAC PROTEIN 1"/>
    <property type="match status" value="1"/>
</dbReference>
<gene>
    <name evidence="9" type="ORF">INT43_008128</name>
</gene>
<evidence type="ECO:0000313" key="10">
    <source>
        <dbReference type="Proteomes" id="UP000654370"/>
    </source>
</evidence>
<dbReference type="Pfam" id="PF23023">
    <property type="entry name" value="Anti-Pycsar_Apyc1"/>
    <property type="match status" value="1"/>
</dbReference>
<keyword evidence="6" id="KW-0255">Endonuclease</keyword>
<keyword evidence="10" id="KW-1185">Reference proteome</keyword>
<dbReference type="HAMAP" id="MF_01818">
    <property type="entry name" value="RNase_Z_BN"/>
    <property type="match status" value="1"/>
</dbReference>